<name>A0A9P5PMX5_9AGAR</name>
<dbReference type="AlphaFoldDB" id="A0A9P5PMX5"/>
<reference evidence="2" key="1">
    <citation type="submission" date="2020-11" db="EMBL/GenBank/DDBJ databases">
        <authorList>
            <consortium name="DOE Joint Genome Institute"/>
            <person name="Ahrendt S."/>
            <person name="Riley R."/>
            <person name="Andreopoulos W."/>
            <person name="Labutti K."/>
            <person name="Pangilinan J."/>
            <person name="Ruiz-Duenas F.J."/>
            <person name="Barrasa J.M."/>
            <person name="Sanchez-Garcia M."/>
            <person name="Camarero S."/>
            <person name="Miyauchi S."/>
            <person name="Serrano A."/>
            <person name="Linde D."/>
            <person name="Babiker R."/>
            <person name="Drula E."/>
            <person name="Ayuso-Fernandez I."/>
            <person name="Pacheco R."/>
            <person name="Padilla G."/>
            <person name="Ferreira P."/>
            <person name="Barriuso J."/>
            <person name="Kellner H."/>
            <person name="Castanera R."/>
            <person name="Alfaro M."/>
            <person name="Ramirez L."/>
            <person name="Pisabarro A.G."/>
            <person name="Kuo A."/>
            <person name="Tritt A."/>
            <person name="Lipzen A."/>
            <person name="He G."/>
            <person name="Yan M."/>
            <person name="Ng V."/>
            <person name="Cullen D."/>
            <person name="Martin F."/>
            <person name="Rosso M.-N."/>
            <person name="Henrissat B."/>
            <person name="Hibbett D."/>
            <person name="Martinez A.T."/>
            <person name="Grigoriev I.V."/>
        </authorList>
    </citation>
    <scope>NUCLEOTIDE SEQUENCE</scope>
    <source>
        <strain evidence="2">AH 40177</strain>
    </source>
</reference>
<evidence type="ECO:0000256" key="1">
    <source>
        <dbReference type="SAM" id="MobiDB-lite"/>
    </source>
</evidence>
<evidence type="ECO:0000313" key="3">
    <source>
        <dbReference type="Proteomes" id="UP000772434"/>
    </source>
</evidence>
<feature type="compositionally biased region" description="Polar residues" evidence="1">
    <location>
        <begin position="69"/>
        <end position="82"/>
    </location>
</feature>
<comment type="caution">
    <text evidence="2">The sequence shown here is derived from an EMBL/GenBank/DDBJ whole genome shotgun (WGS) entry which is preliminary data.</text>
</comment>
<keyword evidence="3" id="KW-1185">Reference proteome</keyword>
<gene>
    <name evidence="2" type="ORF">BDP27DRAFT_53465</name>
</gene>
<protein>
    <submittedName>
        <fullName evidence="2">Uncharacterized protein</fullName>
    </submittedName>
</protein>
<dbReference type="Proteomes" id="UP000772434">
    <property type="component" value="Unassembled WGS sequence"/>
</dbReference>
<feature type="compositionally biased region" description="Polar residues" evidence="1">
    <location>
        <begin position="32"/>
        <end position="44"/>
    </location>
</feature>
<organism evidence="2 3">
    <name type="scientific">Rhodocollybia butyracea</name>
    <dbReference type="NCBI Taxonomy" id="206335"/>
    <lineage>
        <taxon>Eukaryota</taxon>
        <taxon>Fungi</taxon>
        <taxon>Dikarya</taxon>
        <taxon>Basidiomycota</taxon>
        <taxon>Agaricomycotina</taxon>
        <taxon>Agaricomycetes</taxon>
        <taxon>Agaricomycetidae</taxon>
        <taxon>Agaricales</taxon>
        <taxon>Marasmiineae</taxon>
        <taxon>Omphalotaceae</taxon>
        <taxon>Rhodocollybia</taxon>
    </lineage>
</organism>
<dbReference type="EMBL" id="JADNRY010000103">
    <property type="protein sequence ID" value="KAF9065442.1"/>
    <property type="molecule type" value="Genomic_DNA"/>
</dbReference>
<proteinExistence type="predicted"/>
<accession>A0A9P5PMX5</accession>
<feature type="region of interest" description="Disordered" evidence="1">
    <location>
        <begin position="1"/>
        <end position="85"/>
    </location>
</feature>
<evidence type="ECO:0000313" key="2">
    <source>
        <dbReference type="EMBL" id="KAF9065442.1"/>
    </source>
</evidence>
<feature type="compositionally biased region" description="Basic and acidic residues" evidence="1">
    <location>
        <begin position="93"/>
        <end position="102"/>
    </location>
</feature>
<sequence>MTSPPESYYYPNDPQASRPPHTRSFPPLHPTPSRSSTMPAYNRSTTREELQGNGHQPRFQFYGDRKGQTRAQNVPHSSQSYPYPTLEKDLYHAQERSHRDGSRYAQARPSYR</sequence>
<feature type="region of interest" description="Disordered" evidence="1">
    <location>
        <begin position="93"/>
        <end position="112"/>
    </location>
</feature>